<reference evidence="1 2" key="1">
    <citation type="journal article" date="2022" name="Genome Biol. Evol.">
        <title>The Spruce Budworm Genome: Reconstructing the Evolutionary History of Antifreeze Proteins.</title>
        <authorList>
            <person name="Beliveau C."/>
            <person name="Gagne P."/>
            <person name="Picq S."/>
            <person name="Vernygora O."/>
            <person name="Keeling C.I."/>
            <person name="Pinkney K."/>
            <person name="Doucet D."/>
            <person name="Wen F."/>
            <person name="Johnston J.S."/>
            <person name="Maaroufi H."/>
            <person name="Boyle B."/>
            <person name="Laroche J."/>
            <person name="Dewar K."/>
            <person name="Juretic N."/>
            <person name="Blackburn G."/>
            <person name="Nisole A."/>
            <person name="Brunet B."/>
            <person name="Brandao M."/>
            <person name="Lumley L."/>
            <person name="Duan J."/>
            <person name="Quan G."/>
            <person name="Lucarotti C.J."/>
            <person name="Roe A.D."/>
            <person name="Sperling F.A.H."/>
            <person name="Levesque R.C."/>
            <person name="Cusson M."/>
        </authorList>
    </citation>
    <scope>NUCLEOTIDE SEQUENCE [LARGE SCALE GENOMIC DNA]</scope>
    <source>
        <strain evidence="1">Glfc:IPQL:Cfum</strain>
    </source>
</reference>
<dbReference type="Proteomes" id="UP001064048">
    <property type="component" value="Chromosome 5"/>
</dbReference>
<keyword evidence="2" id="KW-1185">Reference proteome</keyword>
<evidence type="ECO:0000313" key="1">
    <source>
        <dbReference type="EMBL" id="KAI8434820.1"/>
    </source>
</evidence>
<gene>
    <name evidence="1" type="ORF">MSG28_003322</name>
</gene>
<name>A0ACC0KF13_CHOFU</name>
<accession>A0ACC0KF13</accession>
<organism evidence="1 2">
    <name type="scientific">Choristoneura fumiferana</name>
    <name type="common">Spruce budworm moth</name>
    <name type="synonym">Archips fumiferana</name>
    <dbReference type="NCBI Taxonomy" id="7141"/>
    <lineage>
        <taxon>Eukaryota</taxon>
        <taxon>Metazoa</taxon>
        <taxon>Ecdysozoa</taxon>
        <taxon>Arthropoda</taxon>
        <taxon>Hexapoda</taxon>
        <taxon>Insecta</taxon>
        <taxon>Pterygota</taxon>
        <taxon>Neoptera</taxon>
        <taxon>Endopterygota</taxon>
        <taxon>Lepidoptera</taxon>
        <taxon>Glossata</taxon>
        <taxon>Ditrysia</taxon>
        <taxon>Tortricoidea</taxon>
        <taxon>Tortricidae</taxon>
        <taxon>Tortricinae</taxon>
        <taxon>Choristoneura</taxon>
    </lineage>
</organism>
<comment type="caution">
    <text evidence="1">The sequence shown here is derived from an EMBL/GenBank/DDBJ whole genome shotgun (WGS) entry which is preliminary data.</text>
</comment>
<sequence>MDIKQEESTLCNDRLQKVIQSLSKCKIDKESLVQKHNAAVQELRGAHEKQMEGITIANERKNRDPYQDSCTVDLSPMPEERKKLSTVCQKPKAHNSLQVTYYGNKPPVLPKTEKKGQFNITKKRKLYNDKEFLDF</sequence>
<evidence type="ECO:0000313" key="2">
    <source>
        <dbReference type="Proteomes" id="UP001064048"/>
    </source>
</evidence>
<protein>
    <submittedName>
        <fullName evidence="1">Uncharacterized protein</fullName>
    </submittedName>
</protein>
<dbReference type="EMBL" id="CM046105">
    <property type="protein sequence ID" value="KAI8434820.1"/>
    <property type="molecule type" value="Genomic_DNA"/>
</dbReference>
<proteinExistence type="predicted"/>